<gene>
    <name evidence="1" type="ordered locus">Mmc1_3073</name>
</gene>
<evidence type="ECO:0008006" key="3">
    <source>
        <dbReference type="Google" id="ProtNLM"/>
    </source>
</evidence>
<dbReference type="STRING" id="156889.Mmc1_3073"/>
<dbReference type="Pfam" id="PF11251">
    <property type="entry name" value="DUF3050"/>
    <property type="match status" value="1"/>
</dbReference>
<dbReference type="InterPro" id="IPR016084">
    <property type="entry name" value="Haem_Oase-like_multi-hlx"/>
</dbReference>
<dbReference type="Proteomes" id="UP000002586">
    <property type="component" value="Chromosome"/>
</dbReference>
<protein>
    <recommendedName>
        <fullName evidence="3">Heme oxygenase</fullName>
    </recommendedName>
</protein>
<evidence type="ECO:0000313" key="1">
    <source>
        <dbReference type="EMBL" id="ABK45564.1"/>
    </source>
</evidence>
<organism evidence="1 2">
    <name type="scientific">Magnetococcus marinus (strain ATCC BAA-1437 / JCM 17883 / MC-1)</name>
    <dbReference type="NCBI Taxonomy" id="156889"/>
    <lineage>
        <taxon>Bacteria</taxon>
        <taxon>Pseudomonadati</taxon>
        <taxon>Pseudomonadota</taxon>
        <taxon>Magnetococcia</taxon>
        <taxon>Magnetococcales</taxon>
        <taxon>Magnetococcaceae</taxon>
        <taxon>Magnetococcus</taxon>
    </lineage>
</organism>
<dbReference type="InterPro" id="IPR024423">
    <property type="entry name" value="DUF3050"/>
</dbReference>
<dbReference type="AlphaFoldDB" id="A0LC71"/>
<reference evidence="1 2" key="2">
    <citation type="journal article" date="2012" name="Int. J. Syst. Evol. Microbiol.">
        <title>Magnetococcus marinus gen. nov., sp. nov., a marine, magnetotactic bacterium that represents a novel lineage (Magnetococcaceae fam. nov.; Magnetococcales ord. nov.) at the base of the Alphaproteobacteria.</title>
        <authorList>
            <person name="Bazylinski D.A."/>
            <person name="Williams T.J."/>
            <person name="Lefevre C.T."/>
            <person name="Berg R.J."/>
            <person name="Zhang C.L."/>
            <person name="Bowser S.S."/>
            <person name="Dean A.J."/>
            <person name="Beveridge T.J."/>
        </authorList>
    </citation>
    <scope>NUCLEOTIDE SEQUENCE [LARGE SCALE GENOMIC DNA]</scope>
    <source>
        <strain evidence="2">ATCC BAA-1437 / JCM 17883 / MC-1</strain>
    </source>
</reference>
<evidence type="ECO:0000313" key="2">
    <source>
        <dbReference type="Proteomes" id="UP000002586"/>
    </source>
</evidence>
<dbReference type="KEGG" id="mgm:Mmc1_3073"/>
<accession>A0LC71</accession>
<sequence>MPPLRNASCAAGCALPLVKRGPPMSAFPMGRILPLKAQLNQHPVYGRVQSLDELHLFMQHHVYSVWDFMSLLKTLQHHVAPSGMPWLPRAHTAFARFINEIVVEEECDEGLPGPRGETTYSSHYQLYVDAMREVGANTAQVSQFVQRVGQEGVQTFLKVADVPEPARGFMQTTFGFIRTGKPHVVAAAFALGREHIIPPMFRALLQEMSIGADQAPIFHYYLERHIHLDGDHHGPLSMQLLESLCDGDPIKIREAEDAAIQAIQARIIFWYGVAEAITAQRMGRTLSKVVVPLRNRHSG</sequence>
<reference evidence="2" key="1">
    <citation type="journal article" date="2009" name="Appl. Environ. Microbiol.">
        <title>Complete genome sequence of the chemolithoautotrophic marine magnetotactic coccus strain MC-1.</title>
        <authorList>
            <person name="Schubbe S."/>
            <person name="Williams T.J."/>
            <person name="Xie G."/>
            <person name="Kiss H.E."/>
            <person name="Brettin T.S."/>
            <person name="Martinez D."/>
            <person name="Ross C.A."/>
            <person name="Schuler D."/>
            <person name="Cox B.L."/>
            <person name="Nealson K.H."/>
            <person name="Bazylinski D.A."/>
        </authorList>
    </citation>
    <scope>NUCLEOTIDE SEQUENCE [LARGE SCALE GENOMIC DNA]</scope>
    <source>
        <strain evidence="2">ATCC BAA-1437 / JCM 17883 / MC-1</strain>
    </source>
</reference>
<dbReference type="eggNOG" id="ENOG502Z7VP">
    <property type="taxonomic scope" value="Bacteria"/>
</dbReference>
<proteinExistence type="predicted"/>
<keyword evidence="2" id="KW-1185">Reference proteome</keyword>
<dbReference type="Gene3D" id="1.20.910.10">
    <property type="entry name" value="Heme oxygenase-like"/>
    <property type="match status" value="1"/>
</dbReference>
<name>A0LC71_MAGMM</name>
<dbReference type="EMBL" id="CP000471">
    <property type="protein sequence ID" value="ABK45564.1"/>
    <property type="molecule type" value="Genomic_DNA"/>
</dbReference>
<dbReference type="HOGENOM" id="CLU_094210_0_0_5"/>